<comment type="caution">
    <text evidence="2">The sequence shown here is derived from an EMBL/GenBank/DDBJ whole genome shotgun (WGS) entry which is preliminary data.</text>
</comment>
<dbReference type="Proteomes" id="UP000447434">
    <property type="component" value="Chromosome 23"/>
</dbReference>
<evidence type="ECO:0000313" key="2">
    <source>
        <dbReference type="EMBL" id="KAE9586734.1"/>
    </source>
</evidence>
<dbReference type="AlphaFoldDB" id="A0A6A4NH03"/>
<organism evidence="2 3">
    <name type="scientific">Lupinus albus</name>
    <name type="common">White lupine</name>
    <name type="synonym">Lupinus termis</name>
    <dbReference type="NCBI Taxonomy" id="3870"/>
    <lineage>
        <taxon>Eukaryota</taxon>
        <taxon>Viridiplantae</taxon>
        <taxon>Streptophyta</taxon>
        <taxon>Embryophyta</taxon>
        <taxon>Tracheophyta</taxon>
        <taxon>Spermatophyta</taxon>
        <taxon>Magnoliopsida</taxon>
        <taxon>eudicotyledons</taxon>
        <taxon>Gunneridae</taxon>
        <taxon>Pentapetalae</taxon>
        <taxon>rosids</taxon>
        <taxon>fabids</taxon>
        <taxon>Fabales</taxon>
        <taxon>Fabaceae</taxon>
        <taxon>Papilionoideae</taxon>
        <taxon>50 kb inversion clade</taxon>
        <taxon>genistoids sensu lato</taxon>
        <taxon>core genistoids</taxon>
        <taxon>Genisteae</taxon>
        <taxon>Lupinus</taxon>
    </lineage>
</organism>
<keyword evidence="3" id="KW-1185">Reference proteome</keyword>
<name>A0A6A4NH03_LUPAL</name>
<evidence type="ECO:0000313" key="3">
    <source>
        <dbReference type="Proteomes" id="UP000447434"/>
    </source>
</evidence>
<sequence length="49" mass="5632">MKVEVVAPTMCNVMGFLFSHSWSFLSLLQTLCLLCFCFLFNKILNKISI</sequence>
<keyword evidence="1" id="KW-1133">Transmembrane helix</keyword>
<keyword evidence="1" id="KW-0472">Membrane</keyword>
<reference evidence="3" key="1">
    <citation type="journal article" date="2020" name="Nat. Commun.">
        <title>Genome sequence of the cluster root forming white lupin.</title>
        <authorList>
            <person name="Hufnagel B."/>
            <person name="Marques A."/>
            <person name="Soriano A."/>
            <person name="Marques L."/>
            <person name="Divol F."/>
            <person name="Doumas P."/>
            <person name="Sallet E."/>
            <person name="Mancinotti D."/>
            <person name="Carrere S."/>
            <person name="Marande W."/>
            <person name="Arribat S."/>
            <person name="Keller J."/>
            <person name="Huneau C."/>
            <person name="Blein T."/>
            <person name="Aime D."/>
            <person name="Laguerre M."/>
            <person name="Taylor J."/>
            <person name="Schubert V."/>
            <person name="Nelson M."/>
            <person name="Geu-Flores F."/>
            <person name="Crespi M."/>
            <person name="Gallardo-Guerrero K."/>
            <person name="Delaux P.-M."/>
            <person name="Salse J."/>
            <person name="Berges H."/>
            <person name="Guyot R."/>
            <person name="Gouzy J."/>
            <person name="Peret B."/>
        </authorList>
    </citation>
    <scope>NUCLEOTIDE SEQUENCE [LARGE SCALE GENOMIC DNA]</scope>
    <source>
        <strain evidence="3">cv. Amiga</strain>
    </source>
</reference>
<gene>
    <name evidence="2" type="ORF">Lalb_Chr23g0266361</name>
</gene>
<keyword evidence="1" id="KW-0812">Transmembrane</keyword>
<protein>
    <submittedName>
        <fullName evidence="2">Uncharacterized protein</fullName>
    </submittedName>
</protein>
<accession>A0A6A4NH03</accession>
<dbReference type="EMBL" id="WOCE01000023">
    <property type="protein sequence ID" value="KAE9586734.1"/>
    <property type="molecule type" value="Genomic_DNA"/>
</dbReference>
<proteinExistence type="predicted"/>
<feature type="transmembrane region" description="Helical" evidence="1">
    <location>
        <begin position="20"/>
        <end position="40"/>
    </location>
</feature>
<evidence type="ECO:0000256" key="1">
    <source>
        <dbReference type="SAM" id="Phobius"/>
    </source>
</evidence>